<feature type="domain" description="Zinc knuckle CX2CX4HX4C" evidence="1">
    <location>
        <begin position="103"/>
        <end position="148"/>
    </location>
</feature>
<keyword evidence="3" id="KW-1185">Reference proteome</keyword>
<dbReference type="EMBL" id="JAJFAZ020000006">
    <property type="protein sequence ID" value="KAI5323690.1"/>
    <property type="molecule type" value="Genomic_DNA"/>
</dbReference>
<name>A0AAD4VEQ4_PRUDU</name>
<dbReference type="InterPro" id="IPR040256">
    <property type="entry name" value="At4g02000-like"/>
</dbReference>
<reference evidence="2 3" key="1">
    <citation type="journal article" date="2022" name="G3 (Bethesda)">
        <title>Whole-genome sequence and methylome profiling of the almond [Prunus dulcis (Mill.) D.A. Webb] cultivar 'Nonpareil'.</title>
        <authorList>
            <person name="D'Amico-Willman K.M."/>
            <person name="Ouma W.Z."/>
            <person name="Meulia T."/>
            <person name="Sideli G.M."/>
            <person name="Gradziel T.M."/>
            <person name="Fresnedo-Ramirez J."/>
        </authorList>
    </citation>
    <scope>NUCLEOTIDE SEQUENCE [LARGE SCALE GENOMIC DNA]</scope>
    <source>
        <strain evidence="2">Clone GOH B32 T37-40</strain>
    </source>
</reference>
<accession>A0AAD4VEQ4</accession>
<evidence type="ECO:0000259" key="1">
    <source>
        <dbReference type="Pfam" id="PF14392"/>
    </source>
</evidence>
<evidence type="ECO:0000313" key="2">
    <source>
        <dbReference type="EMBL" id="KAI5323690.1"/>
    </source>
</evidence>
<dbReference type="AlphaFoldDB" id="A0AAD4VEQ4"/>
<protein>
    <recommendedName>
        <fullName evidence="1">Zinc knuckle CX2CX4HX4C domain-containing protein</fullName>
    </recommendedName>
</protein>
<sequence length="180" mass="20752">MEELEKRFGAKLRLSEKKRVGIRTDESESIDLLKGLQLTLVARVVTHKDVSRENFVGVFTRPRRDTMVARKTGSLMGRVVEVDQAKGEECMSRFLRVRIQMPIDQPLMRGTFVEFSDEGSIWVQFRYEFIPKYCFIYGYLGHSSIVCDRTRTKFHFGICAESCACPTPGRCRALLTKIPF</sequence>
<dbReference type="InterPro" id="IPR025836">
    <property type="entry name" value="Zn_knuckle_CX2CX4HX4C"/>
</dbReference>
<dbReference type="Proteomes" id="UP001054821">
    <property type="component" value="Chromosome 6"/>
</dbReference>
<dbReference type="PANTHER" id="PTHR31286">
    <property type="entry name" value="GLYCINE-RICH CELL WALL STRUCTURAL PROTEIN 1.8-LIKE"/>
    <property type="match status" value="1"/>
</dbReference>
<dbReference type="PANTHER" id="PTHR31286:SF167">
    <property type="entry name" value="OS09G0268800 PROTEIN"/>
    <property type="match status" value="1"/>
</dbReference>
<evidence type="ECO:0000313" key="3">
    <source>
        <dbReference type="Proteomes" id="UP001054821"/>
    </source>
</evidence>
<proteinExistence type="predicted"/>
<comment type="caution">
    <text evidence="2">The sequence shown here is derived from an EMBL/GenBank/DDBJ whole genome shotgun (WGS) entry which is preliminary data.</text>
</comment>
<dbReference type="Pfam" id="PF14392">
    <property type="entry name" value="zf-CCHC_4"/>
    <property type="match status" value="1"/>
</dbReference>
<gene>
    <name evidence="2" type="ORF">L3X38_032762</name>
</gene>
<organism evidence="2 3">
    <name type="scientific">Prunus dulcis</name>
    <name type="common">Almond</name>
    <name type="synonym">Amygdalus dulcis</name>
    <dbReference type="NCBI Taxonomy" id="3755"/>
    <lineage>
        <taxon>Eukaryota</taxon>
        <taxon>Viridiplantae</taxon>
        <taxon>Streptophyta</taxon>
        <taxon>Embryophyta</taxon>
        <taxon>Tracheophyta</taxon>
        <taxon>Spermatophyta</taxon>
        <taxon>Magnoliopsida</taxon>
        <taxon>eudicotyledons</taxon>
        <taxon>Gunneridae</taxon>
        <taxon>Pentapetalae</taxon>
        <taxon>rosids</taxon>
        <taxon>fabids</taxon>
        <taxon>Rosales</taxon>
        <taxon>Rosaceae</taxon>
        <taxon>Amygdaloideae</taxon>
        <taxon>Amygdaleae</taxon>
        <taxon>Prunus</taxon>
    </lineage>
</organism>